<organism evidence="2 3">
    <name type="scientific">Hermanssonia centrifuga</name>
    <dbReference type="NCBI Taxonomy" id="98765"/>
    <lineage>
        <taxon>Eukaryota</taxon>
        <taxon>Fungi</taxon>
        <taxon>Dikarya</taxon>
        <taxon>Basidiomycota</taxon>
        <taxon>Agaricomycotina</taxon>
        <taxon>Agaricomycetes</taxon>
        <taxon>Polyporales</taxon>
        <taxon>Meruliaceae</taxon>
        <taxon>Hermanssonia</taxon>
    </lineage>
</organism>
<gene>
    <name evidence="2" type="ORF">EW026_g7667</name>
</gene>
<evidence type="ECO:0000313" key="2">
    <source>
        <dbReference type="EMBL" id="THG93614.1"/>
    </source>
</evidence>
<sequence length="666" mass="76290">MLRGRDAQNRLHFQAENIPQYALSDFCDRFLLELDKHEAFKDAFFCHEVRGVKNASVHDPHNEEDRALAFDEATRWIDSGKINPSDWYIDAALEVHSPGMVWHWLETARPELIKTALPSVPAERAAAAANSTKVYVDHCAQLYDLAGFRLETPAIGKLDKIKYINVYTTDKTSSYALHKNCFCRHRASELLPKGMERLLKDVEDMSRVFGQCSGAGDPDADLMEVQEGCARFEVRVRLDKALDTLKVLPERILRNGLICYPAEVWWAFKFWRLCGIQYVLESLQAAGNAVRIWRPSLQLGGITIYMLNALTFRPGDQSWDRELVNKSAVWAGEEGLVENSDDELEADEDFENDRAEPFIEEQGLYFVSDIVYDSGAFRLPQKRTLSIEELCAVYNTASWGELQGKFNMSTFHRGRASDVRRPMRMARRVRTTDARFVRTDSPGPEVDLGLGNRGVRMHEPATMTGPDVIEISDSEDEEKDIDKVVSKILKQFPYDVIQQSPNQSANNRPAYTTLTRVEQDNVTMDIFKQTELPFIRAQLKIVSTHTWDRVFFDRFFPPKGFSPRGRIQNFPSCAYYQDWIGLINRMTSADVEIARKKIAKYFKDVHWLPHTASDRMWMTKLDNHGQWTHLPGAQVASPQIALNPYKYVTSSCFTLRTGEDEIEILD</sequence>
<name>A0A4S4K713_9APHY</name>
<comment type="caution">
    <text evidence="2">The sequence shown here is derived from an EMBL/GenBank/DDBJ whole genome shotgun (WGS) entry which is preliminary data.</text>
</comment>
<feature type="region of interest" description="Disordered" evidence="1">
    <location>
        <begin position="437"/>
        <end position="459"/>
    </location>
</feature>
<accession>A0A4S4K713</accession>
<keyword evidence="3" id="KW-1185">Reference proteome</keyword>
<dbReference type="AlphaFoldDB" id="A0A4S4K713"/>
<reference evidence="2 3" key="1">
    <citation type="submission" date="2019-02" db="EMBL/GenBank/DDBJ databases">
        <title>Genome sequencing of the rare red list fungi Phlebia centrifuga.</title>
        <authorList>
            <person name="Buettner E."/>
            <person name="Kellner H."/>
        </authorList>
    </citation>
    <scope>NUCLEOTIDE SEQUENCE [LARGE SCALE GENOMIC DNA]</scope>
    <source>
        <strain evidence="2 3">DSM 108282</strain>
    </source>
</reference>
<evidence type="ECO:0000313" key="3">
    <source>
        <dbReference type="Proteomes" id="UP000309038"/>
    </source>
</evidence>
<evidence type="ECO:0000256" key="1">
    <source>
        <dbReference type="SAM" id="MobiDB-lite"/>
    </source>
</evidence>
<dbReference type="EMBL" id="SGPJ01000611">
    <property type="protein sequence ID" value="THG93614.1"/>
    <property type="molecule type" value="Genomic_DNA"/>
</dbReference>
<protein>
    <submittedName>
        <fullName evidence="2">Uncharacterized protein</fullName>
    </submittedName>
</protein>
<proteinExistence type="predicted"/>
<dbReference type="Proteomes" id="UP000309038">
    <property type="component" value="Unassembled WGS sequence"/>
</dbReference>